<gene>
    <name evidence="2" type="ORF">SAMN05660330_00936</name>
</gene>
<dbReference type="CDD" id="cd06664">
    <property type="entry name" value="IscU_like"/>
    <property type="match status" value="1"/>
</dbReference>
<dbReference type="STRING" id="91360.SAMN05660330_00936"/>
<sequence length="157" mass="17293">MKENELDALVSRIQGEVFQEARNVLGKKGFDRWRNPRFCGPMAQADGYARLKGECGDTMEMYLKIAGERVVDVSYVTDGCSSSSIAGSFAAELATGKDFGEILDMKGSDVLAYIGHFPEQEEHCAHLAVRTLQEALNGYLVAQARAVREQKGELKKV</sequence>
<reference evidence="2 3" key="1">
    <citation type="submission" date="2016-10" db="EMBL/GenBank/DDBJ databases">
        <authorList>
            <person name="de Groot N.N."/>
        </authorList>
    </citation>
    <scope>NUCLEOTIDE SEQUENCE [LARGE SCALE GENOMIC DNA]</scope>
    <source>
        <strain evidence="2 3">DSM 12130</strain>
    </source>
</reference>
<dbReference type="Gene3D" id="3.90.1010.10">
    <property type="match status" value="1"/>
</dbReference>
<keyword evidence="3" id="KW-1185">Reference proteome</keyword>
<evidence type="ECO:0000313" key="2">
    <source>
        <dbReference type="EMBL" id="SDO73997.1"/>
    </source>
</evidence>
<dbReference type="Pfam" id="PF01592">
    <property type="entry name" value="NifU_N"/>
    <property type="match status" value="1"/>
</dbReference>
<dbReference type="PANTHER" id="PTHR10093">
    <property type="entry name" value="IRON-SULFUR CLUSTER ASSEMBLY ENZYME NIFU HOMOLOG"/>
    <property type="match status" value="1"/>
</dbReference>
<dbReference type="GO" id="GO:0016226">
    <property type="term" value="P:iron-sulfur cluster assembly"/>
    <property type="evidence" value="ECO:0007669"/>
    <property type="project" value="InterPro"/>
</dbReference>
<feature type="domain" description="NIF system FeS cluster assembly NifU N-terminal" evidence="1">
    <location>
        <begin position="28"/>
        <end position="143"/>
    </location>
</feature>
<evidence type="ECO:0000259" key="1">
    <source>
        <dbReference type="Pfam" id="PF01592"/>
    </source>
</evidence>
<dbReference type="InterPro" id="IPR002871">
    <property type="entry name" value="NIF_FeS_clus_asmbl_NifU_N"/>
</dbReference>
<protein>
    <submittedName>
        <fullName evidence="2">NifU homolog involved in Fe-S cluster formation</fullName>
    </submittedName>
</protein>
<dbReference type="AlphaFoldDB" id="A0A1H0M0Q2"/>
<dbReference type="RefSeq" id="WP_092220270.1">
    <property type="nucleotide sequence ID" value="NZ_FNJI01000005.1"/>
</dbReference>
<evidence type="ECO:0000313" key="3">
    <source>
        <dbReference type="Proteomes" id="UP000199073"/>
    </source>
</evidence>
<dbReference type="GO" id="GO:0005506">
    <property type="term" value="F:iron ion binding"/>
    <property type="evidence" value="ECO:0007669"/>
    <property type="project" value="InterPro"/>
</dbReference>
<dbReference type="GO" id="GO:0051536">
    <property type="term" value="F:iron-sulfur cluster binding"/>
    <property type="evidence" value="ECO:0007669"/>
    <property type="project" value="InterPro"/>
</dbReference>
<dbReference type="Proteomes" id="UP000199073">
    <property type="component" value="Unassembled WGS sequence"/>
</dbReference>
<dbReference type="EMBL" id="FNJI01000005">
    <property type="protein sequence ID" value="SDO73997.1"/>
    <property type="molecule type" value="Genomic_DNA"/>
</dbReference>
<dbReference type="OrthoDB" id="5420642at2"/>
<accession>A0A1H0M0Q2</accession>
<organism evidence="2 3">
    <name type="scientific">Desulforhopalus singaporensis</name>
    <dbReference type="NCBI Taxonomy" id="91360"/>
    <lineage>
        <taxon>Bacteria</taxon>
        <taxon>Pseudomonadati</taxon>
        <taxon>Thermodesulfobacteriota</taxon>
        <taxon>Desulfobulbia</taxon>
        <taxon>Desulfobulbales</taxon>
        <taxon>Desulfocapsaceae</taxon>
        <taxon>Desulforhopalus</taxon>
    </lineage>
</organism>
<name>A0A1H0M0Q2_9BACT</name>
<dbReference type="SUPFAM" id="SSF82649">
    <property type="entry name" value="SufE/NifU"/>
    <property type="match status" value="1"/>
</dbReference>
<proteinExistence type="predicted"/>